<gene>
    <name evidence="1" type="ORF">QC762_0046280</name>
</gene>
<organism evidence="1 2">
    <name type="scientific">Podospora pseudocomata</name>
    <dbReference type="NCBI Taxonomy" id="2093779"/>
    <lineage>
        <taxon>Eukaryota</taxon>
        <taxon>Fungi</taxon>
        <taxon>Dikarya</taxon>
        <taxon>Ascomycota</taxon>
        <taxon>Pezizomycotina</taxon>
        <taxon>Sordariomycetes</taxon>
        <taxon>Sordariomycetidae</taxon>
        <taxon>Sordariales</taxon>
        <taxon>Podosporaceae</taxon>
        <taxon>Podospora</taxon>
    </lineage>
</organism>
<sequence>MSYLQLRLVALVNRLWFEVCVNQYGALRRYESIVRASNQSRLFRCHNLDAFYLRSTSALRTGLVEGLVRTNPKTIEHHCSSAAEDEARVRYDVVAWH</sequence>
<comment type="caution">
    <text evidence="1">The sequence shown here is derived from an EMBL/GenBank/DDBJ whole genome shotgun (WGS) entry which is preliminary data.</text>
</comment>
<evidence type="ECO:0000313" key="1">
    <source>
        <dbReference type="EMBL" id="KAK4657480.1"/>
    </source>
</evidence>
<keyword evidence="2" id="KW-1185">Reference proteome</keyword>
<accession>A0ABR0GP06</accession>
<dbReference type="GeneID" id="87903017"/>
<name>A0ABR0GP06_9PEZI</name>
<proteinExistence type="predicted"/>
<reference evidence="1 2" key="1">
    <citation type="journal article" date="2023" name="bioRxiv">
        <title>High-quality genome assemblies of four members of thePodospora anserinaspecies complex.</title>
        <authorList>
            <person name="Ament-Velasquez S.L."/>
            <person name="Vogan A.A."/>
            <person name="Wallerman O."/>
            <person name="Hartmann F."/>
            <person name="Gautier V."/>
            <person name="Silar P."/>
            <person name="Giraud T."/>
            <person name="Johannesson H."/>
        </authorList>
    </citation>
    <scope>NUCLEOTIDE SEQUENCE [LARGE SCALE GENOMIC DNA]</scope>
    <source>
        <strain evidence="1 2">CBS 415.72m</strain>
    </source>
</reference>
<evidence type="ECO:0000313" key="2">
    <source>
        <dbReference type="Proteomes" id="UP001323405"/>
    </source>
</evidence>
<dbReference type="RefSeq" id="XP_062746453.1">
    <property type="nucleotide sequence ID" value="XM_062883425.1"/>
</dbReference>
<dbReference type="Proteomes" id="UP001323405">
    <property type="component" value="Unassembled WGS sequence"/>
</dbReference>
<dbReference type="EMBL" id="JAFFHA010000004">
    <property type="protein sequence ID" value="KAK4657480.1"/>
    <property type="molecule type" value="Genomic_DNA"/>
</dbReference>
<protein>
    <submittedName>
        <fullName evidence="1">Uncharacterized protein</fullName>
    </submittedName>
</protein>